<dbReference type="InterPro" id="IPR032979">
    <property type="entry name" value="ENGase"/>
</dbReference>
<dbReference type="InterPro" id="IPR013320">
    <property type="entry name" value="ConA-like_dom_sf"/>
</dbReference>
<reference evidence="3" key="1">
    <citation type="submission" date="2020-10" db="EMBL/GenBank/DDBJ databases">
        <authorList>
            <person name="Gilroy R."/>
        </authorList>
    </citation>
    <scope>NUCLEOTIDE SEQUENCE</scope>
    <source>
        <strain evidence="3">G3-4614</strain>
    </source>
</reference>
<name>A0A9D9E340_9BACT</name>
<feature type="chain" id="PRO_5039512812" evidence="1">
    <location>
        <begin position="21"/>
        <end position="1270"/>
    </location>
</feature>
<dbReference type="PANTHER" id="PTHR13246">
    <property type="entry name" value="ENDO BETA N-ACETYLGLUCOSAMINIDASE"/>
    <property type="match status" value="1"/>
</dbReference>
<dbReference type="GO" id="GO:0005975">
    <property type="term" value="P:carbohydrate metabolic process"/>
    <property type="evidence" value="ECO:0007669"/>
    <property type="project" value="UniProtKB-ARBA"/>
</dbReference>
<dbReference type="GO" id="GO:0033925">
    <property type="term" value="F:mannosyl-glycoprotein endo-beta-N-acetylglucosaminidase activity"/>
    <property type="evidence" value="ECO:0007669"/>
    <property type="project" value="InterPro"/>
</dbReference>
<dbReference type="Pfam" id="PF13385">
    <property type="entry name" value="Laminin_G_3"/>
    <property type="match status" value="1"/>
</dbReference>
<feature type="signal peptide" evidence="1">
    <location>
        <begin position="1"/>
        <end position="20"/>
    </location>
</feature>
<keyword evidence="1" id="KW-0732">Signal</keyword>
<dbReference type="InterPro" id="IPR035986">
    <property type="entry name" value="PKD_dom_sf"/>
</dbReference>
<dbReference type="InterPro" id="IPR026444">
    <property type="entry name" value="Secre_tail"/>
</dbReference>
<dbReference type="Gene3D" id="2.60.120.200">
    <property type="match status" value="1"/>
</dbReference>
<dbReference type="AlphaFoldDB" id="A0A9D9E340"/>
<dbReference type="PANTHER" id="PTHR13246:SF1">
    <property type="entry name" value="CYTOSOLIC ENDO-BETA-N-ACETYLGLUCOSAMINIDASE"/>
    <property type="match status" value="1"/>
</dbReference>
<dbReference type="SUPFAM" id="SSF49899">
    <property type="entry name" value="Concanavalin A-like lectins/glucanases"/>
    <property type="match status" value="1"/>
</dbReference>
<sequence length="1270" mass="140737">MRKKLSLLTALAVAPMLAFSQATPQHEKYVSIPSETVWASAYANWSPGTPLYQGVDETLAENENFFISRVKPRERFTFAQTQVRPEQDPSRKLLWWCPIGGDGWNAIPSYFFGGEVWGMWSYTDTWGNWTAPFITIPAAMLDACHKNGVRVSVCAPIAWAASISPTSSGWGSVVGTMVNGGHEKLLKYLQYYGVDGIGFNSEFSWRGNITQGEYSGKGFAEAMKCFLGDCYTEAPNYGVPFHNAWYSLTSNSGSMGGSSALNETNYDWFHYNGKKTSDAYMTNYGAPLSTSQNTVETYFPSRSSFDVYMGIDYQAGKSQYNWTILKNYNISIGIWGAHNRNMIYEARGERGSDPQQQQKTYQMILENVFTGSTKNPVNPPAVTSTTRFSSQSTDAYGWAQFITARSTLTCDDLSADPFVTYFNLGNGKFFNINGERQSDTEWYNLGLQDYLPTWRWWATKTYMGRDESQVSPDLSAEFTWDDAWFGGSCLQISGGTDQTYMQMFKTKYAIEKGDKLLIRYKVLSGNGKMEWACSTESAPSTSVEATIISNATAGNGWVEKIVNLGSGRSDLKIYDETLALIGLKFTNTSSDFKVLIGEVSLYRGVSPTPAAPEIEKSKIMACTYKGVDMKVIFNMVSSKAAPVYNSDVNTWYYKIYTQQEGKDPVMFTATTSWASYVVNAPYDYTNGTVDKIRIGVRAVSMDGRSESPITWSDYMTMPEPSVVEGLTIDKPIIKANEEFTLSYVDPNHAPANWQILNSATGDIVYSENNVSKMTISLPEEGSYDVVVIVDGSYAYNRGLIQVSPAETGALPILESVSASKTDDVNVSENITLSYVTARLGEGRVSRAIKVEDPMLLRFPEIVAQRPYTYMMWFKAEKFLHSNQGTNLIDKRSFADVWPHNNWGDFWVTVRPECTANKEYSSGSTTAYMTHSANEISFNTYGWTEHDNPNHDMMSTGYSVDPGQWTHVAVTCDASNNQKIYFNGKLVASAKVLHDKNNGVRRAGSSIYVGGTSTYKAGFTGWVDEFQIWDRVLSDAEVLTAMKGFESAPDGLMGYWTFEDMVQDSEGQNVFPNLGKKGTQYYAEYITTQGQKGEDTQEVVQTVISASNSELGNPAITGTMNISTSATWDLNGGTLIDTSGTAESGTATVSYDASGKYTPKLTLENMWGSDSKSIEYITVIDPSGIEDIEAVETLGVYPNPFTDYVNLMFAKAGTYTVQIVAMDGKLIENKKLVVNDNEGVRVDVNGSKGTYIIRIINADNVAVRTLTVLKK</sequence>
<dbReference type="Proteomes" id="UP000823636">
    <property type="component" value="Unassembled WGS sequence"/>
</dbReference>
<accession>A0A9D9E340</accession>
<dbReference type="EMBL" id="JADIMW010000009">
    <property type="protein sequence ID" value="MBO8437488.1"/>
    <property type="molecule type" value="Genomic_DNA"/>
</dbReference>
<dbReference type="Pfam" id="PF18962">
    <property type="entry name" value="Por_Secre_tail"/>
    <property type="match status" value="1"/>
</dbReference>
<feature type="domain" description="Secretion system C-terminal sorting" evidence="2">
    <location>
        <begin position="1195"/>
        <end position="1264"/>
    </location>
</feature>
<organism evidence="3 4">
    <name type="scientific">Candidatus Caccoplasma merdipullorum</name>
    <dbReference type="NCBI Taxonomy" id="2840718"/>
    <lineage>
        <taxon>Bacteria</taxon>
        <taxon>Pseudomonadati</taxon>
        <taxon>Bacteroidota</taxon>
        <taxon>Bacteroidia</taxon>
        <taxon>Bacteroidales</taxon>
        <taxon>Bacteroidaceae</taxon>
        <taxon>Bacteroidaceae incertae sedis</taxon>
        <taxon>Candidatus Caccoplasma</taxon>
    </lineage>
</organism>
<gene>
    <name evidence="3" type="ORF">IAC54_01135</name>
</gene>
<protein>
    <submittedName>
        <fullName evidence="3">T9SS type A sorting domain-containing protein</fullName>
    </submittedName>
</protein>
<proteinExistence type="predicted"/>
<reference evidence="3" key="2">
    <citation type="journal article" date="2021" name="PeerJ">
        <title>Extensive microbial diversity within the chicken gut microbiome revealed by metagenomics and culture.</title>
        <authorList>
            <person name="Gilroy R."/>
            <person name="Ravi A."/>
            <person name="Getino M."/>
            <person name="Pursley I."/>
            <person name="Horton D.L."/>
            <person name="Alikhan N.F."/>
            <person name="Baker D."/>
            <person name="Gharbi K."/>
            <person name="Hall N."/>
            <person name="Watson M."/>
            <person name="Adriaenssens E.M."/>
            <person name="Foster-Nyarko E."/>
            <person name="Jarju S."/>
            <person name="Secka A."/>
            <person name="Antonio M."/>
            <person name="Oren A."/>
            <person name="Chaudhuri R.R."/>
            <person name="La Ragione R."/>
            <person name="Hildebrand F."/>
            <person name="Pallen M.J."/>
        </authorList>
    </citation>
    <scope>NUCLEOTIDE SEQUENCE</scope>
    <source>
        <strain evidence="3">G3-4614</strain>
    </source>
</reference>
<dbReference type="Gene3D" id="2.60.120.260">
    <property type="entry name" value="Galactose-binding domain-like"/>
    <property type="match status" value="1"/>
</dbReference>
<evidence type="ECO:0000259" key="2">
    <source>
        <dbReference type="Pfam" id="PF18962"/>
    </source>
</evidence>
<dbReference type="Gene3D" id="3.20.20.80">
    <property type="entry name" value="Glycosidases"/>
    <property type="match status" value="1"/>
</dbReference>
<evidence type="ECO:0000313" key="3">
    <source>
        <dbReference type="EMBL" id="MBO8437488.1"/>
    </source>
</evidence>
<comment type="caution">
    <text evidence="3">The sequence shown here is derived from an EMBL/GenBank/DDBJ whole genome shotgun (WGS) entry which is preliminary data.</text>
</comment>
<dbReference type="SUPFAM" id="SSF49299">
    <property type="entry name" value="PKD domain"/>
    <property type="match status" value="1"/>
</dbReference>
<evidence type="ECO:0000313" key="4">
    <source>
        <dbReference type="Proteomes" id="UP000823636"/>
    </source>
</evidence>
<dbReference type="NCBIfam" id="TIGR04183">
    <property type="entry name" value="Por_Secre_tail"/>
    <property type="match status" value="1"/>
</dbReference>
<evidence type="ECO:0000256" key="1">
    <source>
        <dbReference type="SAM" id="SignalP"/>
    </source>
</evidence>